<keyword evidence="2 11" id="KW-0575">Peroxidase</keyword>
<keyword evidence="6 11" id="KW-0560">Oxidoreductase</keyword>
<evidence type="ECO:0000259" key="9">
    <source>
        <dbReference type="Pfam" id="PF04261"/>
    </source>
</evidence>
<dbReference type="Pfam" id="PF20628">
    <property type="entry name" value="Dyp_perox_C"/>
    <property type="match status" value="1"/>
</dbReference>
<dbReference type="PANTHER" id="PTHR30521">
    <property type="entry name" value="DEFERROCHELATASE/PEROXIDASE"/>
    <property type="match status" value="1"/>
</dbReference>
<keyword evidence="12" id="KW-1185">Reference proteome</keyword>
<evidence type="ECO:0000259" key="10">
    <source>
        <dbReference type="Pfam" id="PF20628"/>
    </source>
</evidence>
<keyword evidence="3" id="KW-0349">Heme</keyword>
<accession>A0A2Z3RYC5</accession>
<dbReference type="GO" id="GO:0020037">
    <property type="term" value="F:heme binding"/>
    <property type="evidence" value="ECO:0007669"/>
    <property type="project" value="InterPro"/>
</dbReference>
<proteinExistence type="inferred from homology"/>
<dbReference type="KEGG" id="aum:AURMO_00328"/>
<dbReference type="PANTHER" id="PTHR30521:SF4">
    <property type="entry name" value="DEFERROCHELATASE"/>
    <property type="match status" value="1"/>
</dbReference>
<evidence type="ECO:0000256" key="3">
    <source>
        <dbReference type="ARBA" id="ARBA00022617"/>
    </source>
</evidence>
<evidence type="ECO:0000256" key="4">
    <source>
        <dbReference type="ARBA" id="ARBA00022723"/>
    </source>
</evidence>
<reference evidence="11 12" key="1">
    <citation type="submission" date="2017-10" db="EMBL/GenBank/DDBJ databases">
        <title>Genome of an Actinobacterium that displays light-enhanced growth.</title>
        <authorList>
            <person name="Maresca J.A."/>
            <person name="Hempel P."/>
            <person name="Shevchenko O."/>
            <person name="Miller K.J."/>
            <person name="Hahn M.W."/>
        </authorList>
    </citation>
    <scope>NUCLEOTIDE SEQUENCE [LARGE SCALE GENOMIC DNA]</scope>
    <source>
        <strain evidence="11 12">MWH-Mo1</strain>
    </source>
</reference>
<evidence type="ECO:0000256" key="1">
    <source>
        <dbReference type="ARBA" id="ARBA00001970"/>
    </source>
</evidence>
<evidence type="ECO:0000256" key="5">
    <source>
        <dbReference type="ARBA" id="ARBA00022729"/>
    </source>
</evidence>
<evidence type="ECO:0000256" key="7">
    <source>
        <dbReference type="ARBA" id="ARBA00023004"/>
    </source>
</evidence>
<name>A0A2Z3RYC5_9MICO</name>
<keyword evidence="4" id="KW-0479">Metal-binding</keyword>
<dbReference type="GO" id="GO:0046872">
    <property type="term" value="F:metal ion binding"/>
    <property type="evidence" value="ECO:0007669"/>
    <property type="project" value="UniProtKB-KW"/>
</dbReference>
<dbReference type="RefSeq" id="WP_110232843.1">
    <property type="nucleotide sequence ID" value="NZ_CP023994.1"/>
</dbReference>
<sequence length="418" mass="44872" precursor="true">MTHMPVEDSETQGVSRRGFLASAGVVSSYVAAGVAGFAGGALTLNAAQASTPEKEAQLRAQQQSATIPFYGEYQAGIMTPLQAYGTYAAFTLKPGITVDQARSMMQLLTDDAARLAKGKPTLPDGEPYLATEPARLTSTFGFGPGFFSKLGLQGAMPSGFGELPAFSIDQLQPEFSGGDLVIHVGADNPLTVAHAARQLSRTAHTFAEPLWSQTGFNRPQYGVPSDQTGRNLFGQVDGTINPRTTQEFDAQVWATSGPQWFRDGTCLVVRRIQMDFEGWDKLDDTKKETAMGRNLHNGAPLTGTKEFDAPDLAAKHDNGMPVIASFAHVRRARTNNAEEKFLRRPLNYEDGLLPSGQPNAGLIFAAYMANVQKQFVPVQQRLADLDLMNTWTTPIGSAVFALPPGSQPGGYIGEGLLG</sequence>
<gene>
    <name evidence="11" type="ORF">AURMO_00328</name>
</gene>
<evidence type="ECO:0000256" key="6">
    <source>
        <dbReference type="ARBA" id="ARBA00023002"/>
    </source>
</evidence>
<keyword evidence="5" id="KW-0732">Signal</keyword>
<dbReference type="Proteomes" id="UP000246894">
    <property type="component" value="Chromosome"/>
</dbReference>
<evidence type="ECO:0000313" key="12">
    <source>
        <dbReference type="Proteomes" id="UP000246894"/>
    </source>
</evidence>
<dbReference type="InterPro" id="IPR011008">
    <property type="entry name" value="Dimeric_a/b-barrel"/>
</dbReference>
<evidence type="ECO:0000256" key="2">
    <source>
        <dbReference type="ARBA" id="ARBA00022559"/>
    </source>
</evidence>
<comment type="cofactor">
    <cofactor evidence="1">
        <name>heme b</name>
        <dbReference type="ChEBI" id="CHEBI:60344"/>
    </cofactor>
</comment>
<dbReference type="GO" id="GO:0005829">
    <property type="term" value="C:cytosol"/>
    <property type="evidence" value="ECO:0007669"/>
    <property type="project" value="TreeGrafter"/>
</dbReference>
<evidence type="ECO:0000313" key="11">
    <source>
        <dbReference type="EMBL" id="AWR20946.1"/>
    </source>
</evidence>
<dbReference type="EMBL" id="CP023994">
    <property type="protein sequence ID" value="AWR20946.1"/>
    <property type="molecule type" value="Genomic_DNA"/>
</dbReference>
<evidence type="ECO:0000256" key="8">
    <source>
        <dbReference type="ARBA" id="ARBA00025737"/>
    </source>
</evidence>
<dbReference type="SUPFAM" id="SSF54909">
    <property type="entry name" value="Dimeric alpha+beta barrel"/>
    <property type="match status" value="1"/>
</dbReference>
<dbReference type="NCBIfam" id="TIGR01413">
    <property type="entry name" value="Dyp_perox_fam"/>
    <property type="match status" value="1"/>
</dbReference>
<dbReference type="OrthoDB" id="9781066at2"/>
<dbReference type="Pfam" id="PF04261">
    <property type="entry name" value="Dyp_perox_N"/>
    <property type="match status" value="1"/>
</dbReference>
<dbReference type="InterPro" id="IPR048327">
    <property type="entry name" value="Dyp_perox_N"/>
</dbReference>
<dbReference type="InterPro" id="IPR048328">
    <property type="entry name" value="Dyp_perox_C"/>
</dbReference>
<organism evidence="11 12">
    <name type="scientific">Aurantimicrobium photophilum</name>
    <dbReference type="NCBI Taxonomy" id="1987356"/>
    <lineage>
        <taxon>Bacteria</taxon>
        <taxon>Bacillati</taxon>
        <taxon>Actinomycetota</taxon>
        <taxon>Actinomycetes</taxon>
        <taxon>Micrococcales</taxon>
        <taxon>Microbacteriaceae</taxon>
        <taxon>Aurantimicrobium</taxon>
    </lineage>
</organism>
<dbReference type="PROSITE" id="PS51404">
    <property type="entry name" value="DYP_PEROXIDASE"/>
    <property type="match status" value="1"/>
</dbReference>
<dbReference type="PROSITE" id="PS51318">
    <property type="entry name" value="TAT"/>
    <property type="match status" value="1"/>
</dbReference>
<dbReference type="InterPro" id="IPR006314">
    <property type="entry name" value="Dyp_peroxidase"/>
</dbReference>
<feature type="domain" description="Dyp-type peroxidase N-terminal" evidence="9">
    <location>
        <begin position="74"/>
        <end position="217"/>
    </location>
</feature>
<dbReference type="GO" id="GO:0004601">
    <property type="term" value="F:peroxidase activity"/>
    <property type="evidence" value="ECO:0007669"/>
    <property type="project" value="UniProtKB-KW"/>
</dbReference>
<feature type="domain" description="Dyp-type peroxidase C-terminal" evidence="10">
    <location>
        <begin position="229"/>
        <end position="406"/>
    </location>
</feature>
<comment type="similarity">
    <text evidence="8">Belongs to the DyP-type peroxidase family.</text>
</comment>
<dbReference type="AlphaFoldDB" id="A0A2Z3RYC5"/>
<dbReference type="EC" id="1.11.1.19" evidence="11"/>
<keyword evidence="7" id="KW-0408">Iron</keyword>
<protein>
    <submittedName>
        <fullName evidence="11">Dye-decolorizing peroxidase</fullName>
        <ecNumber evidence="11">1.11.1.19</ecNumber>
    </submittedName>
</protein>
<dbReference type="InterPro" id="IPR006311">
    <property type="entry name" value="TAT_signal"/>
</dbReference>